<feature type="chain" id="PRO_5030606289" evidence="1">
    <location>
        <begin position="35"/>
        <end position="420"/>
    </location>
</feature>
<keyword evidence="1" id="KW-0732">Signal</keyword>
<accession>A0A7V9A8P1</accession>
<dbReference type="Proteomes" id="UP000551616">
    <property type="component" value="Unassembled WGS sequence"/>
</dbReference>
<sequence length="420" mass="46471">MTNRSPFNAVSRRTFLSAAPLSGMALLSGGYAWGSDSATQTRPPYANLNWDSVQAIGSVTHAHCRSQRSLDLLCRRGLRHLAISNYYPSAPCKPDERIGQYNVGQDFGTVPGEGYVHRQFRWNEIIQDPKSGWYDKLPAGLQERMPFEVGGPCFTQIPSDVIICPNAEHHSMTDHNGHFNAVGSEFRSGTFDARSKYMLNKHGYTMGTGLPWKDAFSRMFAELQVADGGGVTINHPVWSGASHKQLLEFLDFDPRVLGMEIWNNTAHMLNGKGWSLNEWDAVLATGRRCYAFAVSDHAHNSDPAFQGQNVLLVDANTPAEDLSAACLRAYRNGDFYACLEGRIKLKRLEQTDGQLHVELSAPCTIRVVSAQGTLHEETGETCRWSLPQGSAALQNHVYLRVEAAEIDGEDQVFTQALPLA</sequence>
<name>A0A7V9A8P1_9BACT</name>
<proteinExistence type="predicted"/>
<dbReference type="InterPro" id="IPR006311">
    <property type="entry name" value="TAT_signal"/>
</dbReference>
<comment type="caution">
    <text evidence="2">The sequence shown here is derived from an EMBL/GenBank/DDBJ whole genome shotgun (WGS) entry which is preliminary data.</text>
</comment>
<dbReference type="Gene3D" id="3.20.20.140">
    <property type="entry name" value="Metal-dependent hydrolases"/>
    <property type="match status" value="1"/>
</dbReference>
<dbReference type="AlphaFoldDB" id="A0A7V9A8P1"/>
<dbReference type="PROSITE" id="PS51318">
    <property type="entry name" value="TAT"/>
    <property type="match status" value="1"/>
</dbReference>
<gene>
    <name evidence="2" type="ORF">HOV93_38240</name>
</gene>
<protein>
    <submittedName>
        <fullName evidence="2">Uncharacterized protein</fullName>
    </submittedName>
</protein>
<reference evidence="2 3" key="1">
    <citation type="submission" date="2020-05" db="EMBL/GenBank/DDBJ databases">
        <title>Bremerella alba sp. nov., a novel planctomycete isolated from the surface of the macroalga Fucus spiralis.</title>
        <authorList>
            <person name="Godinho O."/>
            <person name="Botelho R."/>
            <person name="Albuquerque L."/>
            <person name="Wiegand S."/>
            <person name="Da Costa M.S."/>
            <person name="Lobo-Da-Cunha A."/>
            <person name="Jogler C."/>
            <person name="Lage O.M."/>
        </authorList>
    </citation>
    <scope>NUCLEOTIDE SEQUENCE [LARGE SCALE GENOMIC DNA]</scope>
    <source>
        <strain evidence="2 3">FF15</strain>
    </source>
</reference>
<evidence type="ECO:0000256" key="1">
    <source>
        <dbReference type="SAM" id="SignalP"/>
    </source>
</evidence>
<organism evidence="2 3">
    <name type="scientific">Bremerella alba</name>
    <dbReference type="NCBI Taxonomy" id="980252"/>
    <lineage>
        <taxon>Bacteria</taxon>
        <taxon>Pseudomonadati</taxon>
        <taxon>Planctomycetota</taxon>
        <taxon>Planctomycetia</taxon>
        <taxon>Pirellulales</taxon>
        <taxon>Pirellulaceae</taxon>
        <taxon>Bremerella</taxon>
    </lineage>
</organism>
<dbReference type="EMBL" id="JABRWO010000011">
    <property type="protein sequence ID" value="MBA2116632.1"/>
    <property type="molecule type" value="Genomic_DNA"/>
</dbReference>
<evidence type="ECO:0000313" key="2">
    <source>
        <dbReference type="EMBL" id="MBA2116632.1"/>
    </source>
</evidence>
<evidence type="ECO:0000313" key="3">
    <source>
        <dbReference type="Proteomes" id="UP000551616"/>
    </source>
</evidence>
<keyword evidence="3" id="KW-1185">Reference proteome</keyword>
<feature type="signal peptide" evidence="1">
    <location>
        <begin position="1"/>
        <end position="34"/>
    </location>
</feature>